<dbReference type="Proteomes" id="UP000186817">
    <property type="component" value="Unassembled WGS sequence"/>
</dbReference>
<evidence type="ECO:0000313" key="1">
    <source>
        <dbReference type="EMBL" id="OLP74940.1"/>
    </source>
</evidence>
<feature type="non-terminal residue" evidence="1">
    <location>
        <position position="129"/>
    </location>
</feature>
<dbReference type="EMBL" id="LSRX01002994">
    <property type="protein sequence ID" value="OLP74940.1"/>
    <property type="molecule type" value="Genomic_DNA"/>
</dbReference>
<dbReference type="AlphaFoldDB" id="A0A1Q9BWH0"/>
<gene>
    <name evidence="1" type="ORF">AK812_SmicGene45361</name>
</gene>
<evidence type="ECO:0000313" key="2">
    <source>
        <dbReference type="Proteomes" id="UP000186817"/>
    </source>
</evidence>
<comment type="caution">
    <text evidence="1">The sequence shown here is derived from an EMBL/GenBank/DDBJ whole genome shotgun (WGS) entry which is preliminary data.</text>
</comment>
<accession>A0A1Q9BWH0</accession>
<organism evidence="1 2">
    <name type="scientific">Symbiodinium microadriaticum</name>
    <name type="common">Dinoflagellate</name>
    <name type="synonym">Zooxanthella microadriatica</name>
    <dbReference type="NCBI Taxonomy" id="2951"/>
    <lineage>
        <taxon>Eukaryota</taxon>
        <taxon>Sar</taxon>
        <taxon>Alveolata</taxon>
        <taxon>Dinophyceae</taxon>
        <taxon>Suessiales</taxon>
        <taxon>Symbiodiniaceae</taxon>
        <taxon>Symbiodinium</taxon>
    </lineage>
</organism>
<proteinExistence type="predicted"/>
<name>A0A1Q9BWH0_SYMMI</name>
<reference evidence="1 2" key="1">
    <citation type="submission" date="2016-02" db="EMBL/GenBank/DDBJ databases">
        <title>Genome analysis of coral dinoflagellate symbionts highlights evolutionary adaptations to a symbiotic lifestyle.</title>
        <authorList>
            <person name="Aranda M."/>
            <person name="Li Y."/>
            <person name="Liew Y.J."/>
            <person name="Baumgarten S."/>
            <person name="Simakov O."/>
            <person name="Wilson M."/>
            <person name="Piel J."/>
            <person name="Ashoor H."/>
            <person name="Bougouffa S."/>
            <person name="Bajic V.B."/>
            <person name="Ryu T."/>
            <person name="Ravasi T."/>
            <person name="Bayer T."/>
            <person name="Micklem G."/>
            <person name="Kim H."/>
            <person name="Bhak J."/>
            <person name="Lajeunesse T.C."/>
            <person name="Voolstra C.R."/>
        </authorList>
    </citation>
    <scope>NUCLEOTIDE SEQUENCE [LARGE SCALE GENOMIC DNA]</scope>
    <source>
        <strain evidence="1 2">CCMP2467</strain>
    </source>
</reference>
<dbReference type="OrthoDB" id="10376908at2759"/>
<sequence>MRPAIASQMDVRVSVELRAQRLEEIRELRDRHRGVLSCYPLAHCLLPDPRDDHPCQDPWRRHIHRAHTLLLFFEVPDPARMWFDARRLYTELLEDDRYLIDDLPEITWFEHNPGAWIHTFLDKLRVIDA</sequence>
<protein>
    <submittedName>
        <fullName evidence="1">Uncharacterized protein</fullName>
    </submittedName>
</protein>
<keyword evidence="2" id="KW-1185">Reference proteome</keyword>